<feature type="signal peptide" evidence="2">
    <location>
        <begin position="1"/>
        <end position="20"/>
    </location>
</feature>
<protein>
    <submittedName>
        <fullName evidence="3">Uncharacterized protein</fullName>
    </submittedName>
</protein>
<gene>
    <name evidence="3" type="ORF">H4281_00265</name>
</gene>
<feature type="compositionally biased region" description="Basic residues" evidence="1">
    <location>
        <begin position="66"/>
        <end position="75"/>
    </location>
</feature>
<feature type="region of interest" description="Disordered" evidence="1">
    <location>
        <begin position="49"/>
        <end position="75"/>
    </location>
</feature>
<reference evidence="3 4" key="1">
    <citation type="submission" date="2020-08" db="EMBL/GenBank/DDBJ databases">
        <title>Amycolatopsis sp. nov. DR6-1 isolated from Dendrobium heterocarpum.</title>
        <authorList>
            <person name="Tedsree N."/>
            <person name="Kuncharoen N."/>
            <person name="Likhitwitayawuid K."/>
            <person name="Tanasupawat S."/>
        </authorList>
    </citation>
    <scope>NUCLEOTIDE SEQUENCE [LARGE SCALE GENOMIC DNA]</scope>
    <source>
        <strain evidence="3 4">DR6-1</strain>
    </source>
</reference>
<accession>A0A7W3Z7R7</accession>
<dbReference type="EMBL" id="JACGZW010000001">
    <property type="protein sequence ID" value="MBB1151556.1"/>
    <property type="molecule type" value="Genomic_DNA"/>
</dbReference>
<evidence type="ECO:0000256" key="2">
    <source>
        <dbReference type="SAM" id="SignalP"/>
    </source>
</evidence>
<evidence type="ECO:0000256" key="1">
    <source>
        <dbReference type="SAM" id="MobiDB-lite"/>
    </source>
</evidence>
<dbReference type="Proteomes" id="UP000526734">
    <property type="component" value="Unassembled WGS sequence"/>
</dbReference>
<organism evidence="3 4">
    <name type="scientific">Amycolatopsis dendrobii</name>
    <dbReference type="NCBI Taxonomy" id="2760662"/>
    <lineage>
        <taxon>Bacteria</taxon>
        <taxon>Bacillati</taxon>
        <taxon>Actinomycetota</taxon>
        <taxon>Actinomycetes</taxon>
        <taxon>Pseudonocardiales</taxon>
        <taxon>Pseudonocardiaceae</taxon>
        <taxon>Amycolatopsis</taxon>
    </lineage>
</organism>
<proteinExistence type="predicted"/>
<keyword evidence="2" id="KW-0732">Signal</keyword>
<keyword evidence="4" id="KW-1185">Reference proteome</keyword>
<sequence>MSRASAAAVVLLLGAGLVAAQPSAPAPRTYLLVTGVADADRTGRVCGDRPIAPDFPAPDPEAAAGKRLRTRGACA</sequence>
<comment type="caution">
    <text evidence="3">The sequence shown here is derived from an EMBL/GenBank/DDBJ whole genome shotgun (WGS) entry which is preliminary data.</text>
</comment>
<evidence type="ECO:0000313" key="4">
    <source>
        <dbReference type="Proteomes" id="UP000526734"/>
    </source>
</evidence>
<dbReference type="RefSeq" id="WP_182888810.1">
    <property type="nucleotide sequence ID" value="NZ_JACGZW010000001.1"/>
</dbReference>
<evidence type="ECO:0000313" key="3">
    <source>
        <dbReference type="EMBL" id="MBB1151556.1"/>
    </source>
</evidence>
<dbReference type="AlphaFoldDB" id="A0A7W3Z7R7"/>
<feature type="chain" id="PRO_5030557326" evidence="2">
    <location>
        <begin position="21"/>
        <end position="75"/>
    </location>
</feature>
<name>A0A7W3Z7R7_9PSEU</name>